<dbReference type="InterPro" id="IPR011762">
    <property type="entry name" value="COA_CT_N"/>
</dbReference>
<evidence type="ECO:0000259" key="3">
    <source>
        <dbReference type="PROSITE" id="PS50980"/>
    </source>
</evidence>
<gene>
    <name evidence="5" type="ORF">BS297_13630</name>
</gene>
<proteinExistence type="inferred from homology"/>
<evidence type="ECO:0000259" key="4">
    <source>
        <dbReference type="PROSITE" id="PS50989"/>
    </source>
</evidence>
<dbReference type="GO" id="GO:1905202">
    <property type="term" value="C:methylcrotonoyl-CoA carboxylase complex"/>
    <property type="evidence" value="ECO:0007669"/>
    <property type="project" value="TreeGrafter"/>
</dbReference>
<evidence type="ECO:0000256" key="1">
    <source>
        <dbReference type="ARBA" id="ARBA00006102"/>
    </source>
</evidence>
<dbReference type="GO" id="GO:0006552">
    <property type="term" value="P:L-leucine catabolic process"/>
    <property type="evidence" value="ECO:0007669"/>
    <property type="project" value="TreeGrafter"/>
</dbReference>
<dbReference type="InterPro" id="IPR029045">
    <property type="entry name" value="ClpP/crotonase-like_dom_sf"/>
</dbReference>
<dbReference type="Pfam" id="PF01039">
    <property type="entry name" value="Carboxyl_trans"/>
    <property type="match status" value="1"/>
</dbReference>
<dbReference type="InterPro" id="IPR045190">
    <property type="entry name" value="MCCB/AccD1-like"/>
</dbReference>
<feature type="domain" description="CoA carboxyltransferase N-terminal" evidence="3">
    <location>
        <begin position="19"/>
        <end position="278"/>
    </location>
</feature>
<dbReference type="InterPro" id="IPR011763">
    <property type="entry name" value="COA_CT_C"/>
</dbReference>
<dbReference type="PROSITE" id="PS50989">
    <property type="entry name" value="COA_CT_CTER"/>
    <property type="match status" value="1"/>
</dbReference>
<evidence type="ECO:0000313" key="6">
    <source>
        <dbReference type="Proteomes" id="UP000325576"/>
    </source>
</evidence>
<sequence>MPVIERTAQLDPGTREQNLLAYKQIRDRVADAQHLSVHGAPERSVAKHRARGKLPARERIDALLDVQSPFFEIGQLAGFEVYDEQLPSAGLVTGVGLIRGSLCAIFANDATVKGGTYYPLTVKKQLRLQSVARRLRLPCVYLVDSGGVFLPMQDEIFPDEHHFGEMFKNIAEMSADGIVQIAAVMGSCTAGGAYIPAMCDETVIVRGTGTVYLGGPQLVKAATGVDVEPQELGGADVHGVISGVVDHIANDDIEALSMIADIVARGDRREVRAPSRSPRPPLHSPESLDTVIPASSKTPIVARDVLAHLLDASELVEYRANYGRTIVCGTGHIEGYTVGVIMNDGVLFSEDSLKAANFVELCSQRDIPLLFLHNVNGFMVGKQYEAEGIAKHGAKLVNAVACARVPKLSIVIGGSYGAGNLAMCGRSIGPDFMAVWPNAKTTVVGSEQAASVMALMKIESARTRGTPLTEEEIEEIKRPIREGYDRQGESVYVASRLWVDAIVDPVDTRSWVSLALSMLPCNHGTTRFGVFRM</sequence>
<organism evidence="5 6">
    <name type="scientific">Rhodococcus erythropolis</name>
    <name type="common">Arthrobacter picolinophilus</name>
    <dbReference type="NCBI Taxonomy" id="1833"/>
    <lineage>
        <taxon>Bacteria</taxon>
        <taxon>Bacillati</taxon>
        <taxon>Actinomycetota</taxon>
        <taxon>Actinomycetes</taxon>
        <taxon>Mycobacteriales</taxon>
        <taxon>Nocardiaceae</taxon>
        <taxon>Rhodococcus</taxon>
        <taxon>Rhodococcus erythropolis group</taxon>
    </lineage>
</organism>
<dbReference type="SUPFAM" id="SSF52096">
    <property type="entry name" value="ClpP/crotonase"/>
    <property type="match status" value="2"/>
</dbReference>
<dbReference type="Proteomes" id="UP000325576">
    <property type="component" value="Unassembled WGS sequence"/>
</dbReference>
<protein>
    <submittedName>
        <fullName evidence="5">Methylcrotonoyl-CoA carboxylase</fullName>
    </submittedName>
</protein>
<evidence type="ECO:0000256" key="2">
    <source>
        <dbReference type="SAM" id="MobiDB-lite"/>
    </source>
</evidence>
<dbReference type="AlphaFoldDB" id="A0A5N5E339"/>
<dbReference type="PROSITE" id="PS50980">
    <property type="entry name" value="COA_CT_NTER"/>
    <property type="match status" value="1"/>
</dbReference>
<reference evidence="5 6" key="1">
    <citation type="journal article" date="2017" name="Poromechanics V (2013)">
        <title>Genomic Characterization of the Arsenic-Tolerant Actinobacterium, &lt;i&gt;Rhodococcus erythropolis&lt;/i&gt; S43.</title>
        <authorList>
            <person name="Retamal-Morales G."/>
            <person name="Mehnert M."/>
            <person name="Schwabe R."/>
            <person name="Tischler D."/>
            <person name="Schloemann M."/>
            <person name="Levican G.J."/>
        </authorList>
    </citation>
    <scope>NUCLEOTIDE SEQUENCE [LARGE SCALE GENOMIC DNA]</scope>
    <source>
        <strain evidence="5 6">S43</strain>
    </source>
</reference>
<dbReference type="FunFam" id="3.90.226.10:FF:000004">
    <property type="entry name" value="Methylcrotonoyl-CoA carboxylase beta chain"/>
    <property type="match status" value="1"/>
</dbReference>
<dbReference type="PANTHER" id="PTHR22855:SF13">
    <property type="entry name" value="METHYLCROTONOYL-COA CARBOXYLASE BETA CHAIN, MITOCHONDRIAL"/>
    <property type="match status" value="1"/>
</dbReference>
<dbReference type="PANTHER" id="PTHR22855">
    <property type="entry name" value="ACETYL, PROPIONYL, PYRUVATE, AND GLUTACONYL CARBOXYLASE-RELATED"/>
    <property type="match status" value="1"/>
</dbReference>
<feature type="region of interest" description="Disordered" evidence="2">
    <location>
        <begin position="269"/>
        <end position="289"/>
    </location>
</feature>
<comment type="caution">
    <text evidence="5">The sequence shown here is derived from an EMBL/GenBank/DDBJ whole genome shotgun (WGS) entry which is preliminary data.</text>
</comment>
<dbReference type="InterPro" id="IPR034733">
    <property type="entry name" value="AcCoA_carboxyl_beta"/>
</dbReference>
<feature type="domain" description="CoA carboxyltransferase C-terminal" evidence="4">
    <location>
        <begin position="280"/>
        <end position="533"/>
    </location>
</feature>
<dbReference type="EMBL" id="MRBO01000399">
    <property type="protein sequence ID" value="KAB2584815.1"/>
    <property type="molecule type" value="Genomic_DNA"/>
</dbReference>
<name>A0A5N5E339_RHOER</name>
<evidence type="ECO:0000313" key="5">
    <source>
        <dbReference type="EMBL" id="KAB2584815.1"/>
    </source>
</evidence>
<dbReference type="FunFam" id="3.90.226.10:FF:000030">
    <property type="entry name" value="Acetyl-CoA carboxylase carboxyltransferase subunit"/>
    <property type="match status" value="1"/>
</dbReference>
<dbReference type="GO" id="GO:0004485">
    <property type="term" value="F:methylcrotonoyl-CoA carboxylase activity"/>
    <property type="evidence" value="ECO:0007669"/>
    <property type="project" value="TreeGrafter"/>
</dbReference>
<accession>A0A5N5E339</accession>
<dbReference type="Gene3D" id="3.90.226.10">
    <property type="entry name" value="2-enoyl-CoA Hydratase, Chain A, domain 1"/>
    <property type="match status" value="2"/>
</dbReference>
<comment type="similarity">
    <text evidence="1">Belongs to the AccD/PCCB family.</text>
</comment>